<dbReference type="Pfam" id="PF25917">
    <property type="entry name" value="BSH_RND"/>
    <property type="match status" value="1"/>
</dbReference>
<accession>A0A7W7AM46</accession>
<keyword evidence="3" id="KW-1133">Transmembrane helix</keyword>
<dbReference type="Proteomes" id="UP000574769">
    <property type="component" value="Unassembled WGS sequence"/>
</dbReference>
<dbReference type="InterPro" id="IPR050739">
    <property type="entry name" value="MFP"/>
</dbReference>
<protein>
    <submittedName>
        <fullName evidence="6">Membrane fusion protein (Multidrug efflux system)</fullName>
    </submittedName>
</protein>
<evidence type="ECO:0000259" key="5">
    <source>
        <dbReference type="Pfam" id="PF25963"/>
    </source>
</evidence>
<feature type="coiled-coil region" evidence="1">
    <location>
        <begin position="114"/>
        <end position="152"/>
    </location>
</feature>
<dbReference type="EMBL" id="JACHNY010000011">
    <property type="protein sequence ID" value="MBB4619583.1"/>
    <property type="molecule type" value="Genomic_DNA"/>
</dbReference>
<dbReference type="PANTHER" id="PTHR30386:SF24">
    <property type="entry name" value="MULTIDRUG RESISTANCE EFFLUX PUMP"/>
    <property type="match status" value="1"/>
</dbReference>
<dbReference type="InterPro" id="IPR058634">
    <property type="entry name" value="AaeA-lik-b-barrel"/>
</dbReference>
<keyword evidence="3" id="KW-0812">Transmembrane</keyword>
<feature type="coiled-coil region" evidence="1">
    <location>
        <begin position="201"/>
        <end position="228"/>
    </location>
</feature>
<evidence type="ECO:0000313" key="7">
    <source>
        <dbReference type="Proteomes" id="UP000574769"/>
    </source>
</evidence>
<keyword evidence="1" id="KW-0175">Coiled coil</keyword>
<dbReference type="Pfam" id="PF25963">
    <property type="entry name" value="Beta-barrel_AAEA"/>
    <property type="match status" value="1"/>
</dbReference>
<dbReference type="RefSeq" id="WP_184116832.1">
    <property type="nucleotide sequence ID" value="NZ_JACHNY010000011.1"/>
</dbReference>
<proteinExistence type="predicted"/>
<sequence>MADSQHESDDRQPDDDTTTEQDSKPKRKLSGRAKLILLLIALAVVILGALWFVRYQTHGQYLEETNDARIQADSVTIAPRVTGYVEEVLVGDNQNVTQGQPLVRINPRDYRAQVAQADAQIAVAAAQADSARAQIREQYATIEQTAAELAAARTKAAYDASEVARYAPLAASGAETRERLAQLRTAAAQSASDVRAQEAALALQRRRVASIESQVRQARAQGQAAQAQRSAADVDLTATLLRAPIAGRVGDKTVEIGQFVSAGTRLMSVVPLDKLYVVANFKETQLALMRVGQPATIKVDALDGTELVGRVESLSPGTGAEFSLLPPQNATGNFTKITQRVPVRIALEATPAARALLVPGLSVTVTVDTIDAKGDLKRIREQQDQLDQRVR</sequence>
<feature type="compositionally biased region" description="Basic and acidic residues" evidence="2">
    <location>
        <begin position="1"/>
        <end position="11"/>
    </location>
</feature>
<keyword evidence="7" id="KW-1185">Reference proteome</keyword>
<feature type="transmembrane region" description="Helical" evidence="3">
    <location>
        <begin position="35"/>
        <end position="53"/>
    </location>
</feature>
<evidence type="ECO:0000313" key="6">
    <source>
        <dbReference type="EMBL" id="MBB4619583.1"/>
    </source>
</evidence>
<feature type="domain" description="p-hydroxybenzoic acid efflux pump subunit AaeA-like beta-barrel" evidence="5">
    <location>
        <begin position="275"/>
        <end position="367"/>
    </location>
</feature>
<gene>
    <name evidence="6" type="ORF">GGQ96_003738</name>
</gene>
<dbReference type="GO" id="GO:0055085">
    <property type="term" value="P:transmembrane transport"/>
    <property type="evidence" value="ECO:0007669"/>
    <property type="project" value="InterPro"/>
</dbReference>
<dbReference type="InterPro" id="IPR058625">
    <property type="entry name" value="MdtA-like_BSH"/>
</dbReference>
<dbReference type="AlphaFoldDB" id="A0A7W7AM46"/>
<dbReference type="Gene3D" id="2.40.50.100">
    <property type="match status" value="1"/>
</dbReference>
<dbReference type="Gene3D" id="2.40.30.170">
    <property type="match status" value="1"/>
</dbReference>
<organism evidence="6 7">
    <name type="scientific">Sphingomonas abaci</name>
    <dbReference type="NCBI Taxonomy" id="237611"/>
    <lineage>
        <taxon>Bacteria</taxon>
        <taxon>Pseudomonadati</taxon>
        <taxon>Pseudomonadota</taxon>
        <taxon>Alphaproteobacteria</taxon>
        <taxon>Sphingomonadales</taxon>
        <taxon>Sphingomonadaceae</taxon>
        <taxon>Sphingomonas</taxon>
    </lineage>
</organism>
<feature type="domain" description="Multidrug resistance protein MdtA-like barrel-sandwich hybrid" evidence="4">
    <location>
        <begin position="74"/>
        <end position="270"/>
    </location>
</feature>
<dbReference type="SUPFAM" id="SSF111369">
    <property type="entry name" value="HlyD-like secretion proteins"/>
    <property type="match status" value="2"/>
</dbReference>
<dbReference type="Gene3D" id="1.10.287.470">
    <property type="entry name" value="Helix hairpin bin"/>
    <property type="match status" value="1"/>
</dbReference>
<keyword evidence="3" id="KW-0472">Membrane</keyword>
<evidence type="ECO:0000256" key="2">
    <source>
        <dbReference type="SAM" id="MobiDB-lite"/>
    </source>
</evidence>
<evidence type="ECO:0000259" key="4">
    <source>
        <dbReference type="Pfam" id="PF25917"/>
    </source>
</evidence>
<reference evidence="6 7" key="1">
    <citation type="submission" date="2020-08" db="EMBL/GenBank/DDBJ databases">
        <title>Genomic Encyclopedia of Type Strains, Phase IV (KMG-IV): sequencing the most valuable type-strain genomes for metagenomic binning, comparative biology and taxonomic classification.</title>
        <authorList>
            <person name="Goeker M."/>
        </authorList>
    </citation>
    <scope>NUCLEOTIDE SEQUENCE [LARGE SCALE GENOMIC DNA]</scope>
    <source>
        <strain evidence="6 7">DSM 15867</strain>
    </source>
</reference>
<evidence type="ECO:0000256" key="1">
    <source>
        <dbReference type="SAM" id="Coils"/>
    </source>
</evidence>
<name>A0A7W7AM46_9SPHN</name>
<dbReference type="PANTHER" id="PTHR30386">
    <property type="entry name" value="MEMBRANE FUSION SUBUNIT OF EMRAB-TOLC MULTIDRUG EFFLUX PUMP"/>
    <property type="match status" value="1"/>
</dbReference>
<feature type="region of interest" description="Disordered" evidence="2">
    <location>
        <begin position="1"/>
        <end position="26"/>
    </location>
</feature>
<comment type="caution">
    <text evidence="6">The sequence shown here is derived from an EMBL/GenBank/DDBJ whole genome shotgun (WGS) entry which is preliminary data.</text>
</comment>
<evidence type="ECO:0000256" key="3">
    <source>
        <dbReference type="SAM" id="Phobius"/>
    </source>
</evidence>